<proteinExistence type="predicted"/>
<feature type="transmembrane region" description="Helical" evidence="1">
    <location>
        <begin position="12"/>
        <end position="30"/>
    </location>
</feature>
<feature type="transmembrane region" description="Helical" evidence="1">
    <location>
        <begin position="114"/>
        <end position="136"/>
    </location>
</feature>
<keyword evidence="1" id="KW-0812">Transmembrane</keyword>
<evidence type="ECO:0000256" key="1">
    <source>
        <dbReference type="SAM" id="Phobius"/>
    </source>
</evidence>
<dbReference type="AlphaFoldDB" id="A0A0H5SK49"/>
<evidence type="ECO:0000313" key="2">
    <source>
        <dbReference type="EMBL" id="CRZ35151.1"/>
    </source>
</evidence>
<dbReference type="OrthoDB" id="1631895at2"/>
<keyword evidence="1" id="KW-0472">Membrane</keyword>
<reference evidence="2 3" key="1">
    <citation type="submission" date="2015-06" db="EMBL/GenBank/DDBJ databases">
        <authorList>
            <person name="Wibberg Daniel"/>
        </authorList>
    </citation>
    <scope>NUCLEOTIDE SEQUENCE [LARGE SCALE GENOMIC DNA]</scope>
    <source>
        <strain evidence="2 3">T3/55T</strain>
    </source>
</reference>
<dbReference type="EMBL" id="CVTD020000023">
    <property type="protein sequence ID" value="CRZ35151.1"/>
    <property type="molecule type" value="Genomic_DNA"/>
</dbReference>
<feature type="transmembrane region" description="Helical" evidence="1">
    <location>
        <begin position="148"/>
        <end position="167"/>
    </location>
</feature>
<protein>
    <submittedName>
        <fullName evidence="2">Putative membrane protein</fullName>
    </submittedName>
</protein>
<keyword evidence="3" id="KW-1185">Reference proteome</keyword>
<dbReference type="Proteomes" id="UP000236497">
    <property type="component" value="Unassembled WGS sequence"/>
</dbReference>
<feature type="transmembrane region" description="Helical" evidence="1">
    <location>
        <begin position="81"/>
        <end position="99"/>
    </location>
</feature>
<organism evidence="2 3">
    <name type="scientific">Herbinix hemicellulosilytica</name>
    <dbReference type="NCBI Taxonomy" id="1564487"/>
    <lineage>
        <taxon>Bacteria</taxon>
        <taxon>Bacillati</taxon>
        <taxon>Bacillota</taxon>
        <taxon>Clostridia</taxon>
        <taxon>Lachnospirales</taxon>
        <taxon>Lachnospiraceae</taxon>
        <taxon>Herbinix</taxon>
    </lineage>
</organism>
<sequence>MANSKLNNLNKVKIMTVSALLSALGILIPMTFPSIRLEPASYTLASHVPIFLAMFISPLTAAFVAAVTTFGFFVAGFPIVIVLRALSHLIFSLTGAFILKKKNQLLTSFKNNALFNFAVSLIHAAAEVAVVTYFYRVSGMSSAYYEKGYFFSVFILVGIGTLIHSMIDFSIAVTVWLPLQHIISIPANAKIKIK</sequence>
<accession>A0A0H5SK49</accession>
<dbReference type="RefSeq" id="WP_103203245.1">
    <property type="nucleotide sequence ID" value="NZ_CVTD020000023.1"/>
</dbReference>
<gene>
    <name evidence="2" type="ORF">HHT355_1952</name>
</gene>
<evidence type="ECO:0000313" key="3">
    <source>
        <dbReference type="Proteomes" id="UP000236497"/>
    </source>
</evidence>
<keyword evidence="1" id="KW-1133">Transmembrane helix</keyword>
<name>A0A0H5SK49_HERHM</name>
<feature type="transmembrane region" description="Helical" evidence="1">
    <location>
        <begin position="50"/>
        <end position="74"/>
    </location>
</feature>